<feature type="region of interest" description="Disordered" evidence="1">
    <location>
        <begin position="1"/>
        <end position="58"/>
    </location>
</feature>
<dbReference type="Gene3D" id="2.130.10.10">
    <property type="entry name" value="YVTN repeat-like/Quinoprotein amine dehydrogenase"/>
    <property type="match status" value="1"/>
</dbReference>
<dbReference type="Proteomes" id="UP000703893">
    <property type="component" value="Unassembled WGS sequence"/>
</dbReference>
<feature type="non-terminal residue" evidence="2">
    <location>
        <position position="1"/>
    </location>
</feature>
<feature type="region of interest" description="Disordered" evidence="1">
    <location>
        <begin position="84"/>
        <end position="120"/>
    </location>
</feature>
<name>A0A937X309_9BACT</name>
<comment type="caution">
    <text evidence="2">The sequence shown here is derived from an EMBL/GenBank/DDBJ whole genome shotgun (WGS) entry which is preliminary data.</text>
</comment>
<organism evidence="2 3">
    <name type="scientific">Candidatus Tanganyikabacteria bacterium</name>
    <dbReference type="NCBI Taxonomy" id="2961651"/>
    <lineage>
        <taxon>Bacteria</taxon>
        <taxon>Bacillati</taxon>
        <taxon>Candidatus Sericytochromatia</taxon>
        <taxon>Candidatus Tanganyikabacteria</taxon>
    </lineage>
</organism>
<evidence type="ECO:0000256" key="1">
    <source>
        <dbReference type="SAM" id="MobiDB-lite"/>
    </source>
</evidence>
<dbReference type="AlphaFoldDB" id="A0A937X309"/>
<evidence type="ECO:0000313" key="2">
    <source>
        <dbReference type="EMBL" id="MBM3275111.1"/>
    </source>
</evidence>
<sequence length="412" mass="42687">RRDDASGRWHHADDRQLLRHHVPRQHAGHRPAGLPDARRYQDDGEATLSGGRGASHLGLLPEVQDGRHVTGWRDRTAGGVYKVRSASARGTPRGGLLPEDPECEPGASADSPGRAGRSYHVDSLDNNGGQPVDLYVVGLFGGTTVNVTGPGSITNVRLAANPASFTLNANQVAKMLLSLGATVMRVTSTAPVLVFTAWNSGAEDHVSLPPSDDLGNVVSVAVNEVVASPAGTFTVSGLSSAGTGFRNAGGANLRCNFAASGSWTNNNGPQPLVDANGIDTLSPNDGNWFAAGLRMIALITRRGSGAYEFVGTSRNDVVVNAGETMKFVTIDAVGNAYVSLSGVANVCKVTPGNNVSLFKTLPYGGGQLVTDANGNMFVASLTGNGKVAKIATDGTITTFVDLTATGRTNPSF</sequence>
<proteinExistence type="predicted"/>
<feature type="compositionally biased region" description="Basic and acidic residues" evidence="1">
    <location>
        <begin position="1"/>
        <end position="17"/>
    </location>
</feature>
<gene>
    <name evidence="2" type="ORF">FJZ00_08150</name>
</gene>
<dbReference type="InterPro" id="IPR015943">
    <property type="entry name" value="WD40/YVTN_repeat-like_dom_sf"/>
</dbReference>
<dbReference type="EMBL" id="VGJX01000446">
    <property type="protein sequence ID" value="MBM3275111.1"/>
    <property type="molecule type" value="Genomic_DNA"/>
</dbReference>
<feature type="compositionally biased region" description="Basic residues" evidence="1">
    <location>
        <begin position="18"/>
        <end position="29"/>
    </location>
</feature>
<reference evidence="2 3" key="1">
    <citation type="submission" date="2019-03" db="EMBL/GenBank/DDBJ databases">
        <title>Lake Tanganyika Metagenome-Assembled Genomes (MAGs).</title>
        <authorList>
            <person name="Tran P."/>
        </authorList>
    </citation>
    <scope>NUCLEOTIDE SEQUENCE [LARGE SCALE GENOMIC DNA]</scope>
    <source>
        <strain evidence="2">K_DeepCast_65m_m2_236</strain>
    </source>
</reference>
<accession>A0A937X309</accession>
<protein>
    <submittedName>
        <fullName evidence="2">Uncharacterized protein</fullName>
    </submittedName>
</protein>
<evidence type="ECO:0000313" key="3">
    <source>
        <dbReference type="Proteomes" id="UP000703893"/>
    </source>
</evidence>